<proteinExistence type="predicted"/>
<comment type="caution">
    <text evidence="1">The sequence shown here is derived from an EMBL/GenBank/DDBJ whole genome shotgun (WGS) entry which is preliminary data.</text>
</comment>
<gene>
    <name evidence="1" type="ORF">VZT92_002204</name>
</gene>
<name>A0AAW1FXK0_ZOAVI</name>
<keyword evidence="2" id="KW-1185">Reference proteome</keyword>
<organism evidence="1 2">
    <name type="scientific">Zoarces viviparus</name>
    <name type="common">Viviparous eelpout</name>
    <name type="synonym">Blennius viviparus</name>
    <dbReference type="NCBI Taxonomy" id="48416"/>
    <lineage>
        <taxon>Eukaryota</taxon>
        <taxon>Metazoa</taxon>
        <taxon>Chordata</taxon>
        <taxon>Craniata</taxon>
        <taxon>Vertebrata</taxon>
        <taxon>Euteleostomi</taxon>
        <taxon>Actinopterygii</taxon>
        <taxon>Neopterygii</taxon>
        <taxon>Teleostei</taxon>
        <taxon>Neoteleostei</taxon>
        <taxon>Acanthomorphata</taxon>
        <taxon>Eupercaria</taxon>
        <taxon>Perciformes</taxon>
        <taxon>Cottioidei</taxon>
        <taxon>Zoarcales</taxon>
        <taxon>Zoarcidae</taxon>
        <taxon>Zoarcinae</taxon>
        <taxon>Zoarces</taxon>
    </lineage>
</organism>
<dbReference type="AlphaFoldDB" id="A0AAW1FXK0"/>
<evidence type="ECO:0000313" key="1">
    <source>
        <dbReference type="EMBL" id="KAK9539702.1"/>
    </source>
</evidence>
<protein>
    <submittedName>
        <fullName evidence="1">Uncharacterized protein</fullName>
    </submittedName>
</protein>
<evidence type="ECO:0000313" key="2">
    <source>
        <dbReference type="Proteomes" id="UP001488805"/>
    </source>
</evidence>
<reference evidence="1 2" key="1">
    <citation type="journal article" date="2024" name="Genome Biol. Evol.">
        <title>Chromosome-level genome assembly of the viviparous eelpout Zoarces viviparus.</title>
        <authorList>
            <person name="Fuhrmann N."/>
            <person name="Brasseur M.V."/>
            <person name="Bakowski C.E."/>
            <person name="Podsiadlowski L."/>
            <person name="Prost S."/>
            <person name="Krehenwinkel H."/>
            <person name="Mayer C."/>
        </authorList>
    </citation>
    <scope>NUCLEOTIDE SEQUENCE [LARGE SCALE GENOMIC DNA]</scope>
    <source>
        <strain evidence="1">NO-MEL_2022_Ind0_liver</strain>
    </source>
</reference>
<dbReference type="EMBL" id="JBCEZU010000013">
    <property type="protein sequence ID" value="KAK9539702.1"/>
    <property type="molecule type" value="Genomic_DNA"/>
</dbReference>
<accession>A0AAW1FXK0</accession>
<dbReference type="Proteomes" id="UP001488805">
    <property type="component" value="Unassembled WGS sequence"/>
</dbReference>
<sequence>MSAASSCPASGCCPSAAGRCGREAVQLAQLHPRATVRSLNGKALNVTGVILDCWFLEYLVNARRSRR</sequence>